<keyword evidence="11" id="KW-1185">Reference proteome</keyword>
<evidence type="ECO:0000256" key="1">
    <source>
        <dbReference type="ARBA" id="ARBA00008985"/>
    </source>
</evidence>
<dbReference type="EMBL" id="WIUZ02000001">
    <property type="protein sequence ID" value="KAF9792885.1"/>
    <property type="molecule type" value="Genomic_DNA"/>
</dbReference>
<dbReference type="GO" id="GO:0005829">
    <property type="term" value="C:cytosol"/>
    <property type="evidence" value="ECO:0007669"/>
    <property type="project" value="TreeGrafter"/>
</dbReference>
<comment type="catalytic activity">
    <reaction evidence="7 8">
        <text>N-terminal L-glutaminyl-[protein] + H2O = N-terminal L-glutamyl-[protein] + NH4(+)</text>
        <dbReference type="Rhea" id="RHEA:50680"/>
        <dbReference type="Rhea" id="RHEA-COMP:12668"/>
        <dbReference type="Rhea" id="RHEA-COMP:12777"/>
        <dbReference type="ChEBI" id="CHEBI:15377"/>
        <dbReference type="ChEBI" id="CHEBI:28938"/>
        <dbReference type="ChEBI" id="CHEBI:64721"/>
        <dbReference type="ChEBI" id="CHEBI:64722"/>
        <dbReference type="EC" id="3.5.1.122"/>
    </reaction>
</comment>
<evidence type="ECO:0000256" key="2">
    <source>
        <dbReference type="ARBA" id="ARBA00011245"/>
    </source>
</evidence>
<dbReference type="Gene3D" id="3.10.620.10">
    <property type="entry name" value="Protein N-terminal glutamine amidohydrolase, alpha beta roll"/>
    <property type="match status" value="1"/>
</dbReference>
<dbReference type="AlphaFoldDB" id="A0A9P6LBZ7"/>
<proteinExistence type="inferred from homology"/>
<evidence type="ECO:0000256" key="8">
    <source>
        <dbReference type="RuleBase" id="RU367082"/>
    </source>
</evidence>
<dbReference type="GO" id="GO:0008418">
    <property type="term" value="F:protein-N-terminal asparagine amidohydrolase activity"/>
    <property type="evidence" value="ECO:0007669"/>
    <property type="project" value="UniProtKB-UniRule"/>
</dbReference>
<keyword evidence="5 8" id="KW-0378">Hydrolase</keyword>
<comment type="similarity">
    <text evidence="1 8">Belongs to the NTAQ1 family.</text>
</comment>
<evidence type="ECO:0000256" key="5">
    <source>
        <dbReference type="ARBA" id="ARBA00022801"/>
    </source>
</evidence>
<reference evidence="10" key="1">
    <citation type="journal article" date="2020" name="Nat. Commun.">
        <title>Large-scale genome sequencing of mycorrhizal fungi provides insights into the early evolution of symbiotic traits.</title>
        <authorList>
            <person name="Miyauchi S."/>
            <person name="Kiss E."/>
            <person name="Kuo A."/>
            <person name="Drula E."/>
            <person name="Kohler A."/>
            <person name="Sanchez-Garcia M."/>
            <person name="Morin E."/>
            <person name="Andreopoulos B."/>
            <person name="Barry K.W."/>
            <person name="Bonito G."/>
            <person name="Buee M."/>
            <person name="Carver A."/>
            <person name="Chen C."/>
            <person name="Cichocki N."/>
            <person name="Clum A."/>
            <person name="Culley D."/>
            <person name="Crous P.W."/>
            <person name="Fauchery L."/>
            <person name="Girlanda M."/>
            <person name="Hayes R.D."/>
            <person name="Keri Z."/>
            <person name="LaButti K."/>
            <person name="Lipzen A."/>
            <person name="Lombard V."/>
            <person name="Magnuson J."/>
            <person name="Maillard F."/>
            <person name="Murat C."/>
            <person name="Nolan M."/>
            <person name="Ohm R.A."/>
            <person name="Pangilinan J."/>
            <person name="Pereira M.F."/>
            <person name="Perotto S."/>
            <person name="Peter M."/>
            <person name="Pfister S."/>
            <person name="Riley R."/>
            <person name="Sitrit Y."/>
            <person name="Stielow J.B."/>
            <person name="Szollosi G."/>
            <person name="Zifcakova L."/>
            <person name="Stursova M."/>
            <person name="Spatafora J.W."/>
            <person name="Tedersoo L."/>
            <person name="Vaario L.M."/>
            <person name="Yamada A."/>
            <person name="Yan M."/>
            <person name="Wang P."/>
            <person name="Xu J."/>
            <person name="Bruns T."/>
            <person name="Baldrian P."/>
            <person name="Vilgalys R."/>
            <person name="Dunand C."/>
            <person name="Henrissat B."/>
            <person name="Grigoriev I.V."/>
            <person name="Hibbett D."/>
            <person name="Nagy L.G."/>
            <person name="Martin F.M."/>
        </authorList>
    </citation>
    <scope>NUCLEOTIDE SEQUENCE</scope>
    <source>
        <strain evidence="10">UH-Tt-Lm1</strain>
    </source>
</reference>
<dbReference type="EC" id="3.5.1.122" evidence="3 8"/>
<protein>
    <recommendedName>
        <fullName evidence="4 8">Protein N-terminal glutamine amidohydrolase</fullName>
        <ecNumber evidence="3 8">3.5.1.122</ecNumber>
    </recommendedName>
    <alternativeName>
        <fullName evidence="6 8">Protein NH2-terminal glutamine deamidase</fullName>
    </alternativeName>
</protein>
<evidence type="ECO:0000256" key="4">
    <source>
        <dbReference type="ARBA" id="ARBA00021247"/>
    </source>
</evidence>
<dbReference type="GO" id="GO:0070773">
    <property type="term" value="F:protein-N-terminal glutamine amidohydrolase activity"/>
    <property type="evidence" value="ECO:0007669"/>
    <property type="project" value="UniProtKB-UniRule"/>
</dbReference>
<dbReference type="OrthoDB" id="191192at2759"/>
<sequence>MLSESVSYPPVPPHASYASCYCEENIYRLAASFLDMPDFRASWDLSVVFTSNQTKTASDPPALLRQQAACEEGFPVVWDYHVVLVLRPVLSDEDDDTLNGVLSIRTGSLIYDFDTTLDLPYDAQRGYLFYRVLSLPWATPGPQTSPHARPCGVCGPPTVGLTSNLLD</sequence>
<name>A0A9P6LBZ7_9AGAM</name>
<evidence type="ECO:0000256" key="3">
    <source>
        <dbReference type="ARBA" id="ARBA00012718"/>
    </source>
</evidence>
<evidence type="ECO:0000256" key="6">
    <source>
        <dbReference type="ARBA" id="ARBA00029677"/>
    </source>
</evidence>
<gene>
    <name evidence="10" type="ORF">BJ322DRAFT_997985</name>
</gene>
<dbReference type="InterPro" id="IPR037132">
    <property type="entry name" value="N_Gln_amidohydro_ab_roll_sf"/>
</dbReference>
<comment type="subunit">
    <text evidence="2 8">Monomer.</text>
</comment>
<dbReference type="Pfam" id="PF09764">
    <property type="entry name" value="Nt_Gln_amidase"/>
    <property type="match status" value="1"/>
</dbReference>
<feature type="domain" description="Protein N-terminal glutamine amidohydrolase alpha beta roll" evidence="9">
    <location>
        <begin position="17"/>
        <end position="124"/>
    </location>
</feature>
<evidence type="ECO:0000313" key="10">
    <source>
        <dbReference type="EMBL" id="KAF9792885.1"/>
    </source>
</evidence>
<comment type="caution">
    <text evidence="10">The sequence shown here is derived from an EMBL/GenBank/DDBJ whole genome shotgun (WGS) entry which is preliminary data.</text>
</comment>
<evidence type="ECO:0000256" key="7">
    <source>
        <dbReference type="ARBA" id="ARBA00048768"/>
    </source>
</evidence>
<organism evidence="10 11">
    <name type="scientific">Thelephora terrestris</name>
    <dbReference type="NCBI Taxonomy" id="56493"/>
    <lineage>
        <taxon>Eukaryota</taxon>
        <taxon>Fungi</taxon>
        <taxon>Dikarya</taxon>
        <taxon>Basidiomycota</taxon>
        <taxon>Agaricomycotina</taxon>
        <taxon>Agaricomycetes</taxon>
        <taxon>Thelephorales</taxon>
        <taxon>Thelephoraceae</taxon>
        <taxon>Thelephora</taxon>
    </lineage>
</organism>
<comment type="function">
    <text evidence="8">Mediates the side-chain deamidation of N-terminal glutamine residues to glutamate, an important step in N-end rule pathway of protein degradation. Conversion of the resulting N-terminal glutamine to glutamate renders the protein susceptible to arginylation, polyubiquitination and degradation as specified by the N-end rule. Does not act on substrates with internal or C-terminal glutamine and does not act on non-glutamine residues in any position.</text>
</comment>
<reference evidence="10" key="2">
    <citation type="submission" date="2020-11" db="EMBL/GenBank/DDBJ databases">
        <authorList>
            <consortium name="DOE Joint Genome Institute"/>
            <person name="Kuo A."/>
            <person name="Miyauchi S."/>
            <person name="Kiss E."/>
            <person name="Drula E."/>
            <person name="Kohler A."/>
            <person name="Sanchez-Garcia M."/>
            <person name="Andreopoulos B."/>
            <person name="Barry K.W."/>
            <person name="Bonito G."/>
            <person name="Buee M."/>
            <person name="Carver A."/>
            <person name="Chen C."/>
            <person name="Cichocki N."/>
            <person name="Clum A."/>
            <person name="Culley D."/>
            <person name="Crous P.W."/>
            <person name="Fauchery L."/>
            <person name="Girlanda M."/>
            <person name="Hayes R."/>
            <person name="Keri Z."/>
            <person name="Labutti K."/>
            <person name="Lipzen A."/>
            <person name="Lombard V."/>
            <person name="Magnuson J."/>
            <person name="Maillard F."/>
            <person name="Morin E."/>
            <person name="Murat C."/>
            <person name="Nolan M."/>
            <person name="Ohm R."/>
            <person name="Pangilinan J."/>
            <person name="Pereira M."/>
            <person name="Perotto S."/>
            <person name="Peter M."/>
            <person name="Riley R."/>
            <person name="Sitrit Y."/>
            <person name="Stielow B."/>
            <person name="Szollosi G."/>
            <person name="Zifcakova L."/>
            <person name="Stursova M."/>
            <person name="Spatafora J.W."/>
            <person name="Tedersoo L."/>
            <person name="Vaario L.-M."/>
            <person name="Yamada A."/>
            <person name="Yan M."/>
            <person name="Wang P."/>
            <person name="Xu J."/>
            <person name="Bruns T."/>
            <person name="Baldrian P."/>
            <person name="Vilgalys R."/>
            <person name="Henrissat B."/>
            <person name="Grigoriev I.V."/>
            <person name="Hibbett D."/>
            <person name="Nagy L.G."/>
            <person name="Martin F.M."/>
        </authorList>
    </citation>
    <scope>NUCLEOTIDE SEQUENCE</scope>
    <source>
        <strain evidence="10">UH-Tt-Lm1</strain>
    </source>
</reference>
<dbReference type="GO" id="GO:0005634">
    <property type="term" value="C:nucleus"/>
    <property type="evidence" value="ECO:0007669"/>
    <property type="project" value="TreeGrafter"/>
</dbReference>
<accession>A0A9P6LBZ7</accession>
<dbReference type="Proteomes" id="UP000736335">
    <property type="component" value="Unassembled WGS sequence"/>
</dbReference>
<dbReference type="InterPro" id="IPR023128">
    <property type="entry name" value="Prot_N_Gln_amidohydro_ab_roll"/>
</dbReference>
<dbReference type="InterPro" id="IPR039733">
    <property type="entry name" value="NTAQ1"/>
</dbReference>
<dbReference type="PANTHER" id="PTHR13035">
    <property type="entry name" value="PROTEIN N-TERMINAL GLUTAMINE AMIDOHYDROLASE"/>
    <property type="match status" value="1"/>
</dbReference>
<evidence type="ECO:0000259" key="9">
    <source>
        <dbReference type="Pfam" id="PF09764"/>
    </source>
</evidence>
<evidence type="ECO:0000313" key="11">
    <source>
        <dbReference type="Proteomes" id="UP000736335"/>
    </source>
</evidence>
<dbReference type="PANTHER" id="PTHR13035:SF0">
    <property type="entry name" value="PROTEIN N-TERMINAL GLUTAMINE AMIDOHYDROLASE"/>
    <property type="match status" value="1"/>
</dbReference>